<feature type="active site" evidence="11">
    <location>
        <position position="72"/>
    </location>
</feature>
<dbReference type="FunFam" id="2.40.180.10:FF:000003">
    <property type="entry name" value="Catalase"/>
    <property type="match status" value="1"/>
</dbReference>
<comment type="cofactor">
    <cofactor evidence="1 10 12">
        <name>heme</name>
        <dbReference type="ChEBI" id="CHEBI:30413"/>
    </cofactor>
</comment>
<dbReference type="InterPro" id="IPR010582">
    <property type="entry name" value="Catalase_immune_responsive"/>
</dbReference>
<feature type="binding site" evidence="13">
    <location>
        <position position="158"/>
    </location>
    <ligand>
        <name>heme</name>
        <dbReference type="ChEBI" id="CHEBI:30413"/>
    </ligand>
</feature>
<protein>
    <recommendedName>
        <fullName evidence="3 10">Catalase</fullName>
        <ecNumber evidence="3 10">1.11.1.6</ecNumber>
    </recommendedName>
</protein>
<evidence type="ECO:0000256" key="15">
    <source>
        <dbReference type="RuleBase" id="RU000498"/>
    </source>
</evidence>
<keyword evidence="9 10" id="KW-0376">Hydrogen peroxide</keyword>
<evidence type="ECO:0000256" key="11">
    <source>
        <dbReference type="PIRSR" id="PIRSR038927-1"/>
    </source>
</evidence>
<dbReference type="PANTHER" id="PTHR42821">
    <property type="entry name" value="CATALASE"/>
    <property type="match status" value="1"/>
</dbReference>
<comment type="similarity">
    <text evidence="2">Belongs to the catalase family. HPII subfamily.</text>
</comment>
<sequence length="667" mass="74203">MHSSRDAKDRQLDEHRVPLDDLNMTTDQGIRVDDTDNSLKAGTRGPTLMEDFHFREKITRFDHERIPERVVHARGSGAYGIFELYEPLGDLTSAEFLNDTSVKTPTFVRFSTVAGFRGSADTVRDVRGFATKFYTTQGNFDLVGNNIPVFFIQDGIKFPDFVHAVKPEPHNEIPQAQSAHDTFWDFIQLQPESLHMIMWVMSDRAIPRSYRMMQGFGVHTFRLVNASGKGTFVKWHWRPKLGTYSLVWDEVLRIQGNDPDFNRRDLWEAIERGVYPEFELCVQLVPEEREHDFDFDLLDPTKIIPEEQVPLRAIGKMTLNRNPQNFHAETEQVAFHTANVVPGIDFTNDPLLQARNFSYLDTQLLRLGGPNFPQIPINRPIAPVRNDQRDGFHQHLIHESRTSYAPNSISGGCPAAVDGYRHYQEKVEGSKIRKRSPSFEDHYSQATLFWNSMADWEKRHIVSAFLFELGHVERKHIKEAMVVHCGKIHPDLGAAVAQGLGLPTPGGGQVHSHTSPALSMTDQPRGVATRKIAILMANGTDAAAVTAFRQALEGQGAICEIVAPREGEIGGLPVDRQLTAASSVLYDAVVAADGAALASSARAVFFVLEAFRHGKAVGGVGSGRQLVEAARLPNDVGVIVGDDIATAFAEAVAGHRFYDRDVSGVPA</sequence>
<dbReference type="PROSITE" id="PS00438">
    <property type="entry name" value="CATALASE_2"/>
    <property type="match status" value="1"/>
</dbReference>
<evidence type="ECO:0000256" key="12">
    <source>
        <dbReference type="PIRSR" id="PIRSR038927-2"/>
    </source>
</evidence>
<comment type="function">
    <text evidence="10">Decomposes hydrogen peroxide into water and oxygen; serves to protect cells from the toxic effects of hydrogen peroxide.</text>
</comment>
<dbReference type="AlphaFoldDB" id="A0A1M4EKL3"/>
<evidence type="ECO:0000256" key="9">
    <source>
        <dbReference type="ARBA" id="ARBA00023324"/>
    </source>
</evidence>
<dbReference type="InterPro" id="IPR002226">
    <property type="entry name" value="Catalase_haem_BS"/>
</dbReference>
<dbReference type="RefSeq" id="WP_225267982.1">
    <property type="nucleotide sequence ID" value="NZ_CP084058.1"/>
</dbReference>
<dbReference type="SUPFAM" id="SSF52317">
    <property type="entry name" value="Class I glutamine amidotransferase-like"/>
    <property type="match status" value="1"/>
</dbReference>
<dbReference type="GO" id="GO:0020037">
    <property type="term" value="F:heme binding"/>
    <property type="evidence" value="ECO:0007669"/>
    <property type="project" value="UniProtKB-UniRule"/>
</dbReference>
<name>A0A1M4EKL3_9ACTN</name>
<feature type="binding site" description="axial binding residue" evidence="12">
    <location>
        <position position="359"/>
    </location>
    <ligand>
        <name>heme</name>
        <dbReference type="ChEBI" id="CHEBI:30413"/>
    </ligand>
    <ligandPart>
        <name>Fe</name>
        <dbReference type="ChEBI" id="CHEBI:18248"/>
    </ligandPart>
</feature>
<feature type="binding site" evidence="13">
    <location>
        <position position="109"/>
    </location>
    <ligand>
        <name>heme</name>
        <dbReference type="ChEBI" id="CHEBI:30413"/>
    </ligand>
</feature>
<dbReference type="InterPro" id="IPR018028">
    <property type="entry name" value="Catalase"/>
</dbReference>
<evidence type="ECO:0000256" key="5">
    <source>
        <dbReference type="ARBA" id="ARBA00022617"/>
    </source>
</evidence>
<dbReference type="CDD" id="cd03132">
    <property type="entry name" value="GATase1_catalase"/>
    <property type="match status" value="1"/>
</dbReference>
<dbReference type="InterPro" id="IPR041399">
    <property type="entry name" value="Catalase_large_C"/>
</dbReference>
<evidence type="ECO:0000259" key="16">
    <source>
        <dbReference type="SMART" id="SM01060"/>
    </source>
</evidence>
<keyword evidence="6 10" id="KW-0479">Metal-binding</keyword>
<proteinExistence type="inferred from homology"/>
<feature type="active site" evidence="11">
    <location>
        <position position="145"/>
    </location>
</feature>
<evidence type="ECO:0000256" key="4">
    <source>
        <dbReference type="ARBA" id="ARBA00022559"/>
    </source>
</evidence>
<accession>A0A1M4EKL3</accession>
<dbReference type="Pfam" id="PF00199">
    <property type="entry name" value="Catalase"/>
    <property type="match status" value="1"/>
</dbReference>
<gene>
    <name evidence="17" type="ORF">BN4615_P8804</name>
</gene>
<evidence type="ECO:0000256" key="7">
    <source>
        <dbReference type="ARBA" id="ARBA00023002"/>
    </source>
</evidence>
<feature type="domain" description="Catalase core" evidence="16">
    <location>
        <begin position="25"/>
        <end position="413"/>
    </location>
</feature>
<dbReference type="PRINTS" id="PR00067">
    <property type="entry name" value="CATALASE"/>
</dbReference>
<feature type="binding site" evidence="13">
    <location>
        <position position="355"/>
    </location>
    <ligand>
        <name>heme</name>
        <dbReference type="ChEBI" id="CHEBI:30413"/>
    </ligand>
</feature>
<evidence type="ECO:0000256" key="1">
    <source>
        <dbReference type="ARBA" id="ARBA00001971"/>
    </source>
</evidence>
<dbReference type="InterPro" id="IPR024708">
    <property type="entry name" value="Catalase_AS"/>
</dbReference>
<evidence type="ECO:0000256" key="3">
    <source>
        <dbReference type="ARBA" id="ARBA00012314"/>
    </source>
</evidence>
<evidence type="ECO:0000256" key="2">
    <source>
        <dbReference type="ARBA" id="ARBA00010660"/>
    </source>
</evidence>
<comment type="catalytic activity">
    <reaction evidence="10 15">
        <text>2 H2O2 = O2 + 2 H2O</text>
        <dbReference type="Rhea" id="RHEA:20309"/>
        <dbReference type="ChEBI" id="CHEBI:15377"/>
        <dbReference type="ChEBI" id="CHEBI:15379"/>
        <dbReference type="ChEBI" id="CHEBI:16240"/>
        <dbReference type="EC" id="1.11.1.6"/>
    </reaction>
</comment>
<dbReference type="EC" id="1.11.1.6" evidence="3 10"/>
<dbReference type="PROSITE" id="PS51402">
    <property type="entry name" value="CATALASE_3"/>
    <property type="match status" value="1"/>
</dbReference>
<dbReference type="InterPro" id="IPR043156">
    <property type="entry name" value="Catalase_clade2_helical"/>
</dbReference>
<dbReference type="SMART" id="SM01060">
    <property type="entry name" value="Catalase"/>
    <property type="match status" value="1"/>
</dbReference>
<dbReference type="PANTHER" id="PTHR42821:SF1">
    <property type="entry name" value="CATALASE-B"/>
    <property type="match status" value="1"/>
</dbReference>
<dbReference type="PIRSF" id="PIRSF038927">
    <property type="entry name" value="Catalase_clade2"/>
    <property type="match status" value="1"/>
</dbReference>
<feature type="binding site" evidence="13">
    <location>
        <position position="69"/>
    </location>
    <ligand>
        <name>heme</name>
        <dbReference type="ChEBI" id="CHEBI:30413"/>
    </ligand>
</feature>
<evidence type="ECO:0000256" key="10">
    <source>
        <dbReference type="PIRNR" id="PIRNR038927"/>
    </source>
</evidence>
<dbReference type="InterPro" id="IPR024712">
    <property type="entry name" value="Catalase_clade2"/>
</dbReference>
<dbReference type="InterPro" id="IPR029062">
    <property type="entry name" value="Class_I_gatase-like"/>
</dbReference>
<dbReference type="Pfam" id="PF18011">
    <property type="entry name" value="Catalase_C"/>
    <property type="match status" value="1"/>
</dbReference>
<dbReference type="GO" id="GO:0006979">
    <property type="term" value="P:response to oxidative stress"/>
    <property type="evidence" value="ECO:0007669"/>
    <property type="project" value="InterPro"/>
</dbReference>
<dbReference type="InterPro" id="IPR011614">
    <property type="entry name" value="Catalase_core"/>
</dbReference>
<dbReference type="Gene3D" id="1.20.1370.20">
    <property type="match status" value="1"/>
</dbReference>
<evidence type="ECO:0000256" key="13">
    <source>
        <dbReference type="PIRSR" id="PIRSR038927-3"/>
    </source>
</evidence>
<dbReference type="EMBL" id="LT559118">
    <property type="protein sequence ID" value="SBO99288.1"/>
    <property type="molecule type" value="Genomic_DNA"/>
</dbReference>
<reference evidence="17" key="1">
    <citation type="submission" date="2016-04" db="EMBL/GenBank/DDBJ databases">
        <authorList>
            <person name="Evans L.H."/>
            <person name="Alamgir A."/>
            <person name="Owens N."/>
            <person name="Weber N.D."/>
            <person name="Virtaneva K."/>
            <person name="Barbian K."/>
            <person name="Babar A."/>
            <person name="Rosenke K."/>
        </authorList>
    </citation>
    <scope>NUCLEOTIDE SEQUENCE</scope>
    <source>
        <strain evidence="17">Nono1</strain>
    </source>
</reference>
<dbReference type="GO" id="GO:0046872">
    <property type="term" value="F:metal ion binding"/>
    <property type="evidence" value="ECO:0007669"/>
    <property type="project" value="UniProtKB-KW"/>
</dbReference>
<dbReference type="InterPro" id="IPR020835">
    <property type="entry name" value="Catalase_sf"/>
</dbReference>
<keyword evidence="8 10" id="KW-0408">Iron</keyword>
<dbReference type="Gene3D" id="3.40.50.880">
    <property type="match status" value="1"/>
</dbReference>
<evidence type="ECO:0000256" key="6">
    <source>
        <dbReference type="ARBA" id="ARBA00022723"/>
    </source>
</evidence>
<dbReference type="SUPFAM" id="SSF56634">
    <property type="entry name" value="Heme-dependent catalase-like"/>
    <property type="match status" value="1"/>
</dbReference>
<evidence type="ECO:0000256" key="8">
    <source>
        <dbReference type="ARBA" id="ARBA00023004"/>
    </source>
</evidence>
<organism evidence="17">
    <name type="scientific">Nonomuraea gerenzanensis</name>
    <dbReference type="NCBI Taxonomy" id="93944"/>
    <lineage>
        <taxon>Bacteria</taxon>
        <taxon>Bacillati</taxon>
        <taxon>Actinomycetota</taxon>
        <taxon>Actinomycetes</taxon>
        <taxon>Streptosporangiales</taxon>
        <taxon>Streptosporangiaceae</taxon>
        <taxon>Nonomuraea</taxon>
    </lineage>
</organism>
<evidence type="ECO:0000313" key="17">
    <source>
        <dbReference type="EMBL" id="SBO99288.1"/>
    </source>
</evidence>
<dbReference type="GO" id="GO:0005829">
    <property type="term" value="C:cytosol"/>
    <property type="evidence" value="ECO:0007669"/>
    <property type="project" value="TreeGrafter"/>
</dbReference>
<dbReference type="Pfam" id="PF06628">
    <property type="entry name" value="Catalase-rel"/>
    <property type="match status" value="1"/>
</dbReference>
<feature type="binding site" evidence="13">
    <location>
        <position position="366"/>
    </location>
    <ligand>
        <name>heme</name>
        <dbReference type="ChEBI" id="CHEBI:30413"/>
    </ligand>
</feature>
<dbReference type="Gene3D" id="2.40.180.10">
    <property type="entry name" value="Catalase core domain"/>
    <property type="match status" value="1"/>
</dbReference>
<keyword evidence="5 10" id="KW-0349">Heme</keyword>
<keyword evidence="7 10" id="KW-0560">Oxidoreductase</keyword>
<dbReference type="PROSITE" id="PS00437">
    <property type="entry name" value="CATALASE_1"/>
    <property type="match status" value="1"/>
</dbReference>
<evidence type="ECO:0000256" key="14">
    <source>
        <dbReference type="PIRSR" id="PIRSR038927-4"/>
    </source>
</evidence>
<keyword evidence="4 10" id="KW-0575">Peroxidase</keyword>
<feature type="cross-link" description="3'-histidyl-3-tyrosine (His-Tyr)" evidence="14">
    <location>
        <begin position="336"/>
        <end position="359"/>
    </location>
</feature>
<dbReference type="GO" id="GO:0042744">
    <property type="term" value="P:hydrogen peroxide catabolic process"/>
    <property type="evidence" value="ECO:0007669"/>
    <property type="project" value="UniProtKB-UniRule"/>
</dbReference>
<dbReference type="GO" id="GO:0004096">
    <property type="term" value="F:catalase activity"/>
    <property type="evidence" value="ECO:0007669"/>
    <property type="project" value="UniProtKB-UniRule"/>
</dbReference>